<name>A0AAP2G1T6_9BACT</name>
<dbReference type="GO" id="GO:0016779">
    <property type="term" value="F:nucleotidyltransferase activity"/>
    <property type="evidence" value="ECO:0007669"/>
    <property type="project" value="InterPro"/>
</dbReference>
<dbReference type="InterPro" id="IPR001538">
    <property type="entry name" value="Man6P_isomerase-2_C"/>
</dbReference>
<dbReference type="GO" id="GO:0005976">
    <property type="term" value="P:polysaccharide metabolic process"/>
    <property type="evidence" value="ECO:0007669"/>
    <property type="project" value="InterPro"/>
</dbReference>
<keyword evidence="4" id="KW-1185">Reference proteome</keyword>
<proteinExistence type="predicted"/>
<dbReference type="Gene3D" id="2.60.120.10">
    <property type="entry name" value="Jelly Rolls"/>
    <property type="match status" value="1"/>
</dbReference>
<evidence type="ECO:0000313" key="3">
    <source>
        <dbReference type="EMBL" id="MBS9524707.1"/>
    </source>
</evidence>
<accession>A0AAP2G1T6</accession>
<evidence type="ECO:0000256" key="1">
    <source>
        <dbReference type="SAM" id="MobiDB-lite"/>
    </source>
</evidence>
<feature type="domain" description="Mannose-6-phosphate isomerase type II C-terminal" evidence="2">
    <location>
        <begin position="53"/>
        <end position="167"/>
    </location>
</feature>
<dbReference type="RefSeq" id="WP_213945569.1">
    <property type="nucleotide sequence ID" value="NZ_JAHCMY010000006.1"/>
</dbReference>
<feature type="region of interest" description="Disordered" evidence="1">
    <location>
        <begin position="152"/>
        <end position="171"/>
    </location>
</feature>
<gene>
    <name evidence="3" type="ORF">KI659_11870</name>
</gene>
<organism evidence="3 4">
    <name type="scientific">Litoribacter ruber</name>
    <dbReference type="NCBI Taxonomy" id="702568"/>
    <lineage>
        <taxon>Bacteria</taxon>
        <taxon>Pseudomonadati</taxon>
        <taxon>Bacteroidota</taxon>
        <taxon>Cytophagia</taxon>
        <taxon>Cytophagales</taxon>
        <taxon>Cyclobacteriaceae</taxon>
        <taxon>Litoribacter</taxon>
    </lineage>
</organism>
<dbReference type="SUPFAM" id="SSF51182">
    <property type="entry name" value="RmlC-like cupins"/>
    <property type="match status" value="1"/>
</dbReference>
<feature type="compositionally biased region" description="Basic and acidic residues" evidence="1">
    <location>
        <begin position="162"/>
        <end position="171"/>
    </location>
</feature>
<dbReference type="AlphaFoldDB" id="A0AAP2G1T6"/>
<dbReference type="EMBL" id="JAHCMY010000006">
    <property type="protein sequence ID" value="MBS9524707.1"/>
    <property type="molecule type" value="Genomic_DNA"/>
</dbReference>
<keyword evidence="3" id="KW-0413">Isomerase</keyword>
<comment type="caution">
    <text evidence="3">The sequence shown here is derived from an EMBL/GenBank/DDBJ whole genome shotgun (WGS) entry which is preliminary data.</text>
</comment>
<protein>
    <submittedName>
        <fullName evidence="3">Phosphoheptose isomerase</fullName>
    </submittedName>
</protein>
<dbReference type="Pfam" id="PF01050">
    <property type="entry name" value="MannoseP_isomer"/>
    <property type="match status" value="1"/>
</dbReference>
<dbReference type="Proteomes" id="UP001319104">
    <property type="component" value="Unassembled WGS sequence"/>
</dbReference>
<evidence type="ECO:0000259" key="2">
    <source>
        <dbReference type="Pfam" id="PF01050"/>
    </source>
</evidence>
<dbReference type="GO" id="GO:0016853">
    <property type="term" value="F:isomerase activity"/>
    <property type="evidence" value="ECO:0007669"/>
    <property type="project" value="UniProtKB-KW"/>
</dbReference>
<sequence length="171" mass="19955">MQNIDFNSNQKSEIFEQVKNYLQGEGYQIITQDQSRPWGGFFVIDEGQIQKFKDQFFPEVELDKLQLSQKLSPKILLVAPDKRLSWQYHHRRAEIWKLVKGNGGIVTSDTDEQGELKDLKIGEVVKLKQGERHRLVGLKEWGMVAEIWMHADPSNPSDEEDIVRVEDDFNR</sequence>
<evidence type="ECO:0000313" key="4">
    <source>
        <dbReference type="Proteomes" id="UP001319104"/>
    </source>
</evidence>
<dbReference type="InterPro" id="IPR011051">
    <property type="entry name" value="RmlC_Cupin_sf"/>
</dbReference>
<dbReference type="InterPro" id="IPR014710">
    <property type="entry name" value="RmlC-like_jellyroll"/>
</dbReference>
<reference evidence="3 4" key="1">
    <citation type="submission" date="2021-05" db="EMBL/GenBank/DDBJ databases">
        <authorList>
            <person name="Zhang Z.D."/>
            <person name="Osman G."/>
        </authorList>
    </citation>
    <scope>NUCLEOTIDE SEQUENCE [LARGE SCALE GENOMIC DNA]</scope>
    <source>
        <strain evidence="3 4">KCTC 32217</strain>
    </source>
</reference>